<gene>
    <name evidence="1" type="ORF">MANES_12G047043v8</name>
</gene>
<dbReference type="EMBL" id="CM004398">
    <property type="protein sequence ID" value="KAG8641926.1"/>
    <property type="molecule type" value="Genomic_DNA"/>
</dbReference>
<sequence>MRVGLLLWVFLHQLLQASHLVGFCLPLSLGKGRSSDGFSVLFLLWLESLIDPVRAVMFHFSFSFFLLIFFALFVFLFFFADPCGFQWRVFLVLLREFARLYHLEKFFDRCQYLGTAPRCSVTNAPMRAIASLFLAIGPHSRFSCCQGFFLNCMFALYHLFDVVVRCC</sequence>
<protein>
    <submittedName>
        <fullName evidence="1">Uncharacterized protein</fullName>
    </submittedName>
</protein>
<comment type="caution">
    <text evidence="1">The sequence shown here is derived from an EMBL/GenBank/DDBJ whole genome shotgun (WGS) entry which is preliminary data.</text>
</comment>
<organism evidence="1 2">
    <name type="scientific">Manihot esculenta</name>
    <name type="common">Cassava</name>
    <name type="synonym">Jatropha manihot</name>
    <dbReference type="NCBI Taxonomy" id="3983"/>
    <lineage>
        <taxon>Eukaryota</taxon>
        <taxon>Viridiplantae</taxon>
        <taxon>Streptophyta</taxon>
        <taxon>Embryophyta</taxon>
        <taxon>Tracheophyta</taxon>
        <taxon>Spermatophyta</taxon>
        <taxon>Magnoliopsida</taxon>
        <taxon>eudicotyledons</taxon>
        <taxon>Gunneridae</taxon>
        <taxon>Pentapetalae</taxon>
        <taxon>rosids</taxon>
        <taxon>fabids</taxon>
        <taxon>Malpighiales</taxon>
        <taxon>Euphorbiaceae</taxon>
        <taxon>Crotonoideae</taxon>
        <taxon>Manihoteae</taxon>
        <taxon>Manihot</taxon>
    </lineage>
</organism>
<keyword evidence="2" id="KW-1185">Reference proteome</keyword>
<reference evidence="2" key="1">
    <citation type="journal article" date="2016" name="Nat. Biotechnol.">
        <title>Sequencing wild and cultivated cassava and related species reveals extensive interspecific hybridization and genetic diversity.</title>
        <authorList>
            <person name="Bredeson J.V."/>
            <person name="Lyons J.B."/>
            <person name="Prochnik S.E."/>
            <person name="Wu G.A."/>
            <person name="Ha C.M."/>
            <person name="Edsinger-Gonzales E."/>
            <person name="Grimwood J."/>
            <person name="Schmutz J."/>
            <person name="Rabbi I.Y."/>
            <person name="Egesi C."/>
            <person name="Nauluvula P."/>
            <person name="Lebot V."/>
            <person name="Ndunguru J."/>
            <person name="Mkamilo G."/>
            <person name="Bart R.S."/>
            <person name="Setter T.L."/>
            <person name="Gleadow R.M."/>
            <person name="Kulakow P."/>
            <person name="Ferguson M.E."/>
            <person name="Rounsley S."/>
            <person name="Rokhsar D.S."/>
        </authorList>
    </citation>
    <scope>NUCLEOTIDE SEQUENCE [LARGE SCALE GENOMIC DNA]</scope>
    <source>
        <strain evidence="2">cv. AM560-2</strain>
    </source>
</reference>
<accession>A0ACB7GPP2</accession>
<proteinExistence type="predicted"/>
<evidence type="ECO:0000313" key="1">
    <source>
        <dbReference type="EMBL" id="KAG8641926.1"/>
    </source>
</evidence>
<evidence type="ECO:0000313" key="2">
    <source>
        <dbReference type="Proteomes" id="UP000091857"/>
    </source>
</evidence>
<name>A0ACB7GPP2_MANES</name>
<dbReference type="Proteomes" id="UP000091857">
    <property type="component" value="Chromosome 12"/>
</dbReference>